<dbReference type="Gene3D" id="3.30.450.40">
    <property type="match status" value="1"/>
</dbReference>
<dbReference type="InterPro" id="IPR038367">
    <property type="entry name" value="PelD_GGDEF_sf"/>
</dbReference>
<keyword evidence="4" id="KW-1185">Reference proteome</keyword>
<dbReference type="AlphaFoldDB" id="A0A238XVR4"/>
<dbReference type="Gene3D" id="3.30.70.2880">
    <property type="match status" value="1"/>
</dbReference>
<dbReference type="InterPro" id="IPR031583">
    <property type="entry name" value="PelD_GGDEF"/>
</dbReference>
<dbReference type="OrthoDB" id="10055at2"/>
<gene>
    <name evidence="3" type="ORF">SAMN06265340_101284</name>
</gene>
<evidence type="ECO:0000313" key="3">
    <source>
        <dbReference type="EMBL" id="SNR62648.1"/>
    </source>
</evidence>
<evidence type="ECO:0000256" key="1">
    <source>
        <dbReference type="SAM" id="Phobius"/>
    </source>
</evidence>
<feature type="domain" description="PelD GGDEF" evidence="2">
    <location>
        <begin position="295"/>
        <end position="392"/>
    </location>
</feature>
<dbReference type="InterPro" id="IPR029016">
    <property type="entry name" value="GAF-like_dom_sf"/>
</dbReference>
<name>A0A238XVR4_9BACT</name>
<protein>
    <submittedName>
        <fullName evidence="3">PelD GGDEF domain-containing protein</fullName>
    </submittedName>
</protein>
<dbReference type="Pfam" id="PF16963">
    <property type="entry name" value="PelD_GGDEF"/>
    <property type="match status" value="1"/>
</dbReference>
<evidence type="ECO:0000259" key="2">
    <source>
        <dbReference type="Pfam" id="PF16963"/>
    </source>
</evidence>
<feature type="transmembrane region" description="Helical" evidence="1">
    <location>
        <begin position="50"/>
        <end position="76"/>
    </location>
</feature>
<feature type="transmembrane region" description="Helical" evidence="1">
    <location>
        <begin position="83"/>
        <end position="101"/>
    </location>
</feature>
<dbReference type="RefSeq" id="WP_089322310.1">
    <property type="nucleotide sequence ID" value="NZ_FZOB01000001.1"/>
</dbReference>
<keyword evidence="1" id="KW-1133">Transmembrane helix</keyword>
<keyword evidence="1" id="KW-0472">Membrane</keyword>
<proteinExistence type="predicted"/>
<dbReference type="EMBL" id="FZOB01000001">
    <property type="protein sequence ID" value="SNR62648.1"/>
    <property type="molecule type" value="Genomic_DNA"/>
</dbReference>
<organism evidence="3 4">
    <name type="scientific">Desulfurobacterium atlanticum</name>
    <dbReference type="NCBI Taxonomy" id="240169"/>
    <lineage>
        <taxon>Bacteria</taxon>
        <taxon>Pseudomonadati</taxon>
        <taxon>Aquificota</taxon>
        <taxon>Aquificia</taxon>
        <taxon>Desulfurobacteriales</taxon>
        <taxon>Desulfurobacteriaceae</taxon>
        <taxon>Desulfurobacterium</taxon>
    </lineage>
</organism>
<dbReference type="Proteomes" id="UP000198405">
    <property type="component" value="Unassembled WGS sequence"/>
</dbReference>
<sequence>MAGNRDIAVKFVIAEAIVFAVILAGIGFYTSSKDPLFIHSSVNPFVILSLSLTLFYGLLGGLIFIAASIPAFYFLYHIFPVNFLLWDLLLVLIAGEFFFYWKKKIQLAEEENIYFKDKLRKQINDFILLKLSHDQLERHYLIKPVSIRSVLEQIRNEIVKDKRTASNKLMNLINEAFNVEEGNLYLKEKNWFKEVGYIGTSAELDTEDPLVKEALESGKTVFISSKSENTKYLAIIPIFDNRNEDEIVALFAVRKIPFRYLNADNILSINVALIWFFAELKKSESATKVIEEIPYLPLEFAAEIETLRKMNIKFGIDSYIVVFKIDREFSDLVDFIHRRIRGIDVAFFKKEKNTNKYFLFVLLPLSPLPSAEGFVNRVKKEIDRYIGEKAFQNLEVKLLKIDNYIVEHLKKFEVENE</sequence>
<evidence type="ECO:0000313" key="4">
    <source>
        <dbReference type="Proteomes" id="UP000198405"/>
    </source>
</evidence>
<feature type="transmembrane region" description="Helical" evidence="1">
    <location>
        <begin position="7"/>
        <end position="30"/>
    </location>
</feature>
<keyword evidence="1" id="KW-0812">Transmembrane</keyword>
<accession>A0A238XVR4</accession>
<reference evidence="4" key="1">
    <citation type="submission" date="2017-06" db="EMBL/GenBank/DDBJ databases">
        <authorList>
            <person name="Varghese N."/>
            <person name="Submissions S."/>
        </authorList>
    </citation>
    <scope>NUCLEOTIDE SEQUENCE [LARGE SCALE GENOMIC DNA]</scope>
    <source>
        <strain evidence="4">DSM 15668</strain>
    </source>
</reference>